<accession>F0SDM2</accession>
<reference evidence="8" key="2">
    <citation type="submission" date="2011-02" db="EMBL/GenBank/DDBJ databases">
        <title>The complete genome of Pedobacter saltans DSM 12145.</title>
        <authorList>
            <consortium name="US DOE Joint Genome Institute (JGI-PGF)"/>
            <person name="Lucas S."/>
            <person name="Copeland A."/>
            <person name="Lapidus A."/>
            <person name="Bruce D."/>
            <person name="Goodwin L."/>
            <person name="Pitluck S."/>
            <person name="Kyrpides N."/>
            <person name="Mavromatis K."/>
            <person name="Pagani I."/>
            <person name="Ivanova N."/>
            <person name="Ovchinnikova G."/>
            <person name="Lu M."/>
            <person name="Detter J.C."/>
            <person name="Han C."/>
            <person name="Land M."/>
            <person name="Hauser L."/>
            <person name="Markowitz V."/>
            <person name="Cheng J.-F."/>
            <person name="Hugenholtz P."/>
            <person name="Woyke T."/>
            <person name="Wu D."/>
            <person name="Tindall B."/>
            <person name="Pomrenke H.G."/>
            <person name="Brambilla E."/>
            <person name="Klenk H.-P."/>
            <person name="Eisen J.A."/>
        </authorList>
    </citation>
    <scope>NUCLEOTIDE SEQUENCE [LARGE SCALE GENOMIC DNA]</scope>
    <source>
        <strain evidence="8">ATCC 51119 / DSM 12145 / JCM 21818 / LMG 10337 / NBRC 100064 / NCIMB 13643</strain>
    </source>
</reference>
<dbReference type="eggNOG" id="COG2010">
    <property type="taxonomic scope" value="Bacteria"/>
</dbReference>
<dbReference type="PANTHER" id="PTHR35008:SF8">
    <property type="entry name" value="ALCOHOL DEHYDROGENASE CYTOCHROME C SUBUNIT"/>
    <property type="match status" value="1"/>
</dbReference>
<dbReference type="Gene3D" id="1.10.760.10">
    <property type="entry name" value="Cytochrome c-like domain"/>
    <property type="match status" value="2"/>
</dbReference>
<dbReference type="GO" id="GO:0009055">
    <property type="term" value="F:electron transfer activity"/>
    <property type="evidence" value="ECO:0007669"/>
    <property type="project" value="InterPro"/>
</dbReference>
<evidence type="ECO:0000256" key="4">
    <source>
        <dbReference type="PROSITE-ProRule" id="PRU00433"/>
    </source>
</evidence>
<name>F0SDM2_PSESL</name>
<dbReference type="KEGG" id="psn:Pedsa_0163"/>
<dbReference type="InterPro" id="IPR009056">
    <property type="entry name" value="Cyt_c-like_dom"/>
</dbReference>
<keyword evidence="8" id="KW-1185">Reference proteome</keyword>
<evidence type="ECO:0000256" key="2">
    <source>
        <dbReference type="ARBA" id="ARBA00022723"/>
    </source>
</evidence>
<dbReference type="EMBL" id="CP002545">
    <property type="protein sequence ID" value="ADY50749.1"/>
    <property type="molecule type" value="Genomic_DNA"/>
</dbReference>
<reference evidence="7 8" key="1">
    <citation type="journal article" date="2011" name="Stand. Genomic Sci.">
        <title>Complete genome sequence of the gliding, heparinolytic Pedobacter saltans type strain (113).</title>
        <authorList>
            <person name="Liolios K."/>
            <person name="Sikorski J."/>
            <person name="Lu M."/>
            <person name="Nolan M."/>
            <person name="Lapidus A."/>
            <person name="Lucas S."/>
            <person name="Hammon N."/>
            <person name="Deshpande S."/>
            <person name="Cheng J.F."/>
            <person name="Tapia R."/>
            <person name="Han C."/>
            <person name="Goodwin L."/>
            <person name="Pitluck S."/>
            <person name="Huntemann M."/>
            <person name="Ivanova N."/>
            <person name="Pagani I."/>
            <person name="Mavromatis K."/>
            <person name="Ovchinikova G."/>
            <person name="Pati A."/>
            <person name="Chen A."/>
            <person name="Palaniappan K."/>
            <person name="Land M."/>
            <person name="Hauser L."/>
            <person name="Brambilla E.M."/>
            <person name="Kotsyurbenko O."/>
            <person name="Rohde M."/>
            <person name="Tindall B.J."/>
            <person name="Abt B."/>
            <person name="Goker M."/>
            <person name="Detter J.C."/>
            <person name="Woyke T."/>
            <person name="Bristow J."/>
            <person name="Eisen J.A."/>
            <person name="Markowitz V."/>
            <person name="Hugenholtz P."/>
            <person name="Klenk H.P."/>
            <person name="Kyrpides N.C."/>
        </authorList>
    </citation>
    <scope>NUCLEOTIDE SEQUENCE [LARGE SCALE GENOMIC DNA]</scope>
    <source>
        <strain evidence="8">ATCC 51119 / DSM 12145 / JCM 21818 / LMG 10337 / NBRC 100064 / NCIMB 13643</strain>
    </source>
</reference>
<evidence type="ECO:0000256" key="5">
    <source>
        <dbReference type="SAM" id="Phobius"/>
    </source>
</evidence>
<keyword evidence="5" id="KW-0472">Membrane</keyword>
<evidence type="ECO:0000256" key="1">
    <source>
        <dbReference type="ARBA" id="ARBA00022617"/>
    </source>
</evidence>
<dbReference type="InterPro" id="IPR036909">
    <property type="entry name" value="Cyt_c-like_dom_sf"/>
</dbReference>
<keyword evidence="2 4" id="KW-0479">Metal-binding</keyword>
<gene>
    <name evidence="7" type="ordered locus">Pedsa_0163</name>
</gene>
<dbReference type="SUPFAM" id="SSF46626">
    <property type="entry name" value="Cytochrome c"/>
    <property type="match status" value="2"/>
</dbReference>
<keyword evidence="5" id="KW-1133">Transmembrane helix</keyword>
<feature type="transmembrane region" description="Helical" evidence="5">
    <location>
        <begin position="27"/>
        <end position="46"/>
    </location>
</feature>
<evidence type="ECO:0000313" key="7">
    <source>
        <dbReference type="EMBL" id="ADY50749.1"/>
    </source>
</evidence>
<sequence>MRIVYVFVFENYQLKNQIPNMKKIGKIAVWLVIVLVFMGIILLGYVKFGLPDVGQAADLKIESTAERLERGKYLANHVCLCMDCHSVRDWSKLSGPVDMNSFGAGGDRFDHNMGLPGIYYASNITPHGLKDWTDGEIYRAITNGVTKDNRALFPIMPYQHFMQMDPEDVYSIIAYIRTLPTKESEIKASESDFPMNFIINTIPQKMDIKIVKPSANDQIAYGRYLVNAASCSDCHSKMEKGKPVSGMDFAGGNEFKYPDGKTSNFSANITPDTETGIGLWTEEQFVNRFAAYREIKENPRAVSKGEFQTIMPWIMMSGMNDSDLKAIYAYLRTIKPVRNKVTPFVTAD</sequence>
<dbReference type="AlphaFoldDB" id="F0SDM2"/>
<keyword evidence="5" id="KW-0812">Transmembrane</keyword>
<evidence type="ECO:0000259" key="6">
    <source>
        <dbReference type="PROSITE" id="PS51007"/>
    </source>
</evidence>
<dbReference type="PROSITE" id="PS51007">
    <property type="entry name" value="CYTC"/>
    <property type="match status" value="2"/>
</dbReference>
<dbReference type="GO" id="GO:0046872">
    <property type="term" value="F:metal ion binding"/>
    <property type="evidence" value="ECO:0007669"/>
    <property type="project" value="UniProtKB-KW"/>
</dbReference>
<dbReference type="InterPro" id="IPR051459">
    <property type="entry name" value="Cytochrome_c-type_DH"/>
</dbReference>
<keyword evidence="3 4" id="KW-0408">Iron</keyword>
<dbReference type="Proteomes" id="UP000000310">
    <property type="component" value="Chromosome"/>
</dbReference>
<feature type="domain" description="Cytochrome c" evidence="6">
    <location>
        <begin position="66"/>
        <end position="180"/>
    </location>
</feature>
<dbReference type="HOGENOM" id="CLU_028594_2_0_10"/>
<dbReference type="GO" id="GO:0020037">
    <property type="term" value="F:heme binding"/>
    <property type="evidence" value="ECO:0007669"/>
    <property type="project" value="InterPro"/>
</dbReference>
<dbReference type="PANTHER" id="PTHR35008">
    <property type="entry name" value="BLL4482 PROTEIN-RELATED"/>
    <property type="match status" value="1"/>
</dbReference>
<feature type="domain" description="Cytochrome c" evidence="6">
    <location>
        <begin position="217"/>
        <end position="335"/>
    </location>
</feature>
<dbReference type="STRING" id="762903.Pedsa_0163"/>
<dbReference type="Pfam" id="PF00034">
    <property type="entry name" value="Cytochrom_C"/>
    <property type="match status" value="1"/>
</dbReference>
<protein>
    <submittedName>
        <fullName evidence="7">Cytochrome c-related protein</fullName>
    </submittedName>
</protein>
<evidence type="ECO:0000256" key="3">
    <source>
        <dbReference type="ARBA" id="ARBA00023004"/>
    </source>
</evidence>
<proteinExistence type="predicted"/>
<organism evidence="7 8">
    <name type="scientific">Pseudopedobacter saltans (strain ATCC 51119 / DSM 12145 / JCM 21818 / CCUG 39354 / LMG 10337 / NBRC 100064 / NCIMB 13643)</name>
    <name type="common">Pedobacter saltans</name>
    <dbReference type="NCBI Taxonomy" id="762903"/>
    <lineage>
        <taxon>Bacteria</taxon>
        <taxon>Pseudomonadati</taxon>
        <taxon>Bacteroidota</taxon>
        <taxon>Sphingobacteriia</taxon>
        <taxon>Sphingobacteriales</taxon>
        <taxon>Sphingobacteriaceae</taxon>
        <taxon>Pseudopedobacter</taxon>
    </lineage>
</organism>
<evidence type="ECO:0000313" key="8">
    <source>
        <dbReference type="Proteomes" id="UP000000310"/>
    </source>
</evidence>
<keyword evidence="1 4" id="KW-0349">Heme</keyword>